<comment type="caution">
    <text evidence="6">The sequence shown here is derived from an EMBL/GenBank/DDBJ whole genome shotgun (WGS) entry which is preliminary data.</text>
</comment>
<dbReference type="RefSeq" id="WP_189856897.1">
    <property type="nucleotide sequence ID" value="NZ_BMVW01000002.1"/>
</dbReference>
<keyword evidence="4" id="KW-1133">Transmembrane helix</keyword>
<dbReference type="CDD" id="cd00093">
    <property type="entry name" value="HTH_XRE"/>
    <property type="match status" value="1"/>
</dbReference>
<dbReference type="Gene3D" id="3.40.50.300">
    <property type="entry name" value="P-loop containing nucleotide triphosphate hydrolases"/>
    <property type="match status" value="1"/>
</dbReference>
<organism evidence="6 7">
    <name type="scientific">Streptomyces poonensis</name>
    <dbReference type="NCBI Taxonomy" id="68255"/>
    <lineage>
        <taxon>Bacteria</taxon>
        <taxon>Bacillati</taxon>
        <taxon>Actinomycetota</taxon>
        <taxon>Actinomycetes</taxon>
        <taxon>Kitasatosporales</taxon>
        <taxon>Streptomycetaceae</taxon>
        <taxon>Streptomyces</taxon>
    </lineage>
</organism>
<dbReference type="InterPro" id="IPR010982">
    <property type="entry name" value="Lambda_DNA-bd_dom_sf"/>
</dbReference>
<dbReference type="CDD" id="cd00200">
    <property type="entry name" value="WD40"/>
    <property type="match status" value="1"/>
</dbReference>
<evidence type="ECO:0000259" key="5">
    <source>
        <dbReference type="SMART" id="SM00530"/>
    </source>
</evidence>
<dbReference type="InterPro" id="IPR001680">
    <property type="entry name" value="WD40_rpt"/>
</dbReference>
<dbReference type="Pfam" id="PF00400">
    <property type="entry name" value="WD40"/>
    <property type="match status" value="5"/>
</dbReference>
<gene>
    <name evidence="6" type="ORF">GCM10010365_17010</name>
</gene>
<dbReference type="AlphaFoldDB" id="A0A918PCD2"/>
<feature type="repeat" description="WD" evidence="3">
    <location>
        <begin position="699"/>
        <end position="728"/>
    </location>
</feature>
<evidence type="ECO:0000256" key="1">
    <source>
        <dbReference type="ARBA" id="ARBA00022574"/>
    </source>
</evidence>
<proteinExistence type="predicted"/>
<keyword evidence="4" id="KW-0812">Transmembrane</keyword>
<dbReference type="GO" id="GO:0003677">
    <property type="term" value="F:DNA binding"/>
    <property type="evidence" value="ECO:0007669"/>
    <property type="project" value="InterPro"/>
</dbReference>
<dbReference type="SUPFAM" id="SSF47413">
    <property type="entry name" value="lambda repressor-like DNA-binding domains"/>
    <property type="match status" value="1"/>
</dbReference>
<name>A0A918PCD2_9ACTN</name>
<dbReference type="InterPro" id="IPR015943">
    <property type="entry name" value="WD40/YVTN_repeat-like_dom_sf"/>
</dbReference>
<dbReference type="EMBL" id="BMVW01000002">
    <property type="protein sequence ID" value="GGY98925.1"/>
    <property type="molecule type" value="Genomic_DNA"/>
</dbReference>
<protein>
    <recommendedName>
        <fullName evidence="5">HTH cro/C1-type domain-containing protein</fullName>
    </recommendedName>
</protein>
<keyword evidence="1 3" id="KW-0853">WD repeat</keyword>
<dbReference type="InterPro" id="IPR027417">
    <property type="entry name" value="P-loop_NTPase"/>
</dbReference>
<dbReference type="InterPro" id="IPR019775">
    <property type="entry name" value="WD40_repeat_CS"/>
</dbReference>
<keyword evidence="4" id="KW-0472">Membrane</keyword>
<dbReference type="Gene3D" id="1.10.260.40">
    <property type="entry name" value="lambda repressor-like DNA-binding domains"/>
    <property type="match status" value="1"/>
</dbReference>
<keyword evidence="2" id="KW-0677">Repeat</keyword>
<dbReference type="SUPFAM" id="SSF50998">
    <property type="entry name" value="Quinoprotein alcohol dehydrogenase-like"/>
    <property type="match status" value="1"/>
</dbReference>
<evidence type="ECO:0000313" key="6">
    <source>
        <dbReference type="EMBL" id="GGY98925.1"/>
    </source>
</evidence>
<dbReference type="PANTHER" id="PTHR19879:SF9">
    <property type="entry name" value="TRANSCRIPTION INITIATION FACTOR TFIID SUBUNIT 5"/>
    <property type="match status" value="1"/>
</dbReference>
<sequence>MARQEKPLDPDAGPVQAFAWALRAVRQEAGQPTYRALAQKAGYSASTLSEAAAGERLPSLPVTLAYVTACGADPEEWEARWRTAAASAAALPAADDAEPPYRGLARYDIGDADLFFGRDQLIEDVLGLVRRERFTALFGPSGSGKSSLLRAGLLPALRHENTPELRPAALRILTPGARPARTHAAALVAQEDTAGDTVVVVDQFEEVFTLCTDPEERSRFLGRLLAARDPGSRLRVVVAVRADFLGRCAQHPELAAALRGTLLLVGPMDRDELRQAIVGPAQAAGLIVERSLTARLLAEVEGEPGGLPLMSHALLETWRRRQGRALTEAAYTAVGGLHGAIARTAENCYTGLTPEQAALARPLLLRLITPGDGTPDTRRPTPRTELDLGDVADAITVLERLTRARLITVDDGVVDLAHEALITAWPRLGGWLDAERARLRVHRQLTDAATTWQGLDRDPDALYRGTRLAVAEQAFPAAARRSELTSLEDEFLTAGVIARDREQRAAVRAARRQRRFTVIISVLLAVVLTAGVFAWMQYDTSETRGRRMADAAQAELSRKLAEEALELMGTEQELASLLALHAYRASRTDEAIVSLRAAAALPGRRHLVSGAAYVRLTFSSDGRTLITGDGSGRVRLWDVATAKTLRTLADTGEGRVYMELSRNGRTLAVAVRKDVVRLWDATTFKIRRTLPTDRWIEKLSPDGRTLATGGREGGIRLWDATTGELLHTLPAERTTGHTFSPDGGTLATTDDEKGVRLWDVTTGEALRTLPTKGTTYPSFSPTDGGTLVTTDEEAIRLWDADTGKVRRTMAGDDDVGSARAGQFSPDGRVLATFDRRLVRLWDATTGEASRTLPGEDTDIMAFSPDSRALATGDEDGRIALWDVATGEKRTTLADSGDITSLAFSPDGRTLAVGSQDDIRLWNTAPPTEPGEAIRTVCREVHRELTRQERSTYLPDKAPHHVCGTDGE</sequence>
<feature type="domain" description="HTH cro/C1-type" evidence="5">
    <location>
        <begin position="21"/>
        <end position="77"/>
    </location>
</feature>
<dbReference type="InterPro" id="IPR011047">
    <property type="entry name" value="Quinoprotein_ADH-like_sf"/>
</dbReference>
<evidence type="ECO:0000256" key="2">
    <source>
        <dbReference type="ARBA" id="ARBA00022737"/>
    </source>
</evidence>
<dbReference type="Gene3D" id="2.130.10.10">
    <property type="entry name" value="YVTN repeat-like/Quinoprotein amine dehydrogenase"/>
    <property type="match status" value="3"/>
</dbReference>
<dbReference type="SUPFAM" id="SSF52540">
    <property type="entry name" value="P-loop containing nucleoside triphosphate hydrolases"/>
    <property type="match status" value="1"/>
</dbReference>
<dbReference type="Pfam" id="PF13560">
    <property type="entry name" value="HTH_31"/>
    <property type="match status" value="1"/>
</dbReference>
<dbReference type="PROSITE" id="PS50082">
    <property type="entry name" value="WD_REPEATS_2"/>
    <property type="match status" value="4"/>
</dbReference>
<reference evidence="6" key="2">
    <citation type="submission" date="2020-09" db="EMBL/GenBank/DDBJ databases">
        <authorList>
            <person name="Sun Q."/>
            <person name="Ohkuma M."/>
        </authorList>
    </citation>
    <scope>NUCLEOTIDE SEQUENCE</scope>
    <source>
        <strain evidence="6">JCM 4815</strain>
    </source>
</reference>
<dbReference type="SMART" id="SM00320">
    <property type="entry name" value="WD40"/>
    <property type="match status" value="8"/>
</dbReference>
<feature type="repeat" description="WD" evidence="3">
    <location>
        <begin position="616"/>
        <end position="647"/>
    </location>
</feature>
<dbReference type="PANTHER" id="PTHR19879">
    <property type="entry name" value="TRANSCRIPTION INITIATION FACTOR TFIID"/>
    <property type="match status" value="1"/>
</dbReference>
<evidence type="ECO:0000313" key="7">
    <source>
        <dbReference type="Proteomes" id="UP000622166"/>
    </source>
</evidence>
<evidence type="ECO:0000256" key="4">
    <source>
        <dbReference type="SAM" id="Phobius"/>
    </source>
</evidence>
<accession>A0A918PCD2</accession>
<keyword evidence="7" id="KW-1185">Reference proteome</keyword>
<dbReference type="InterPro" id="IPR001387">
    <property type="entry name" value="Cro/C1-type_HTH"/>
</dbReference>
<feature type="repeat" description="WD" evidence="3">
    <location>
        <begin position="860"/>
        <end position="891"/>
    </location>
</feature>
<dbReference type="SMART" id="SM00530">
    <property type="entry name" value="HTH_XRE"/>
    <property type="match status" value="1"/>
</dbReference>
<reference evidence="6" key="1">
    <citation type="journal article" date="2014" name="Int. J. Syst. Evol. Microbiol.">
        <title>Complete genome sequence of Corynebacterium casei LMG S-19264T (=DSM 44701T), isolated from a smear-ripened cheese.</title>
        <authorList>
            <consortium name="US DOE Joint Genome Institute (JGI-PGF)"/>
            <person name="Walter F."/>
            <person name="Albersmeier A."/>
            <person name="Kalinowski J."/>
            <person name="Ruckert C."/>
        </authorList>
    </citation>
    <scope>NUCLEOTIDE SEQUENCE</scope>
    <source>
        <strain evidence="6">JCM 4815</strain>
    </source>
</reference>
<evidence type="ECO:0000256" key="3">
    <source>
        <dbReference type="PROSITE-ProRule" id="PRU00221"/>
    </source>
</evidence>
<feature type="transmembrane region" description="Helical" evidence="4">
    <location>
        <begin position="516"/>
        <end position="538"/>
    </location>
</feature>
<dbReference type="InterPro" id="IPR049052">
    <property type="entry name" value="nSTAND1"/>
</dbReference>
<feature type="repeat" description="WD" evidence="3">
    <location>
        <begin position="739"/>
        <end position="768"/>
    </location>
</feature>
<dbReference type="Pfam" id="PF20703">
    <property type="entry name" value="nSTAND1"/>
    <property type="match status" value="1"/>
</dbReference>
<dbReference type="PROSITE" id="PS00678">
    <property type="entry name" value="WD_REPEATS_1"/>
    <property type="match status" value="1"/>
</dbReference>
<dbReference type="Proteomes" id="UP000622166">
    <property type="component" value="Unassembled WGS sequence"/>
</dbReference>